<dbReference type="InterPro" id="IPR037050">
    <property type="entry name" value="DUF1254_sf"/>
</dbReference>
<evidence type="ECO:0000313" key="5">
    <source>
        <dbReference type="Proteomes" id="UP000653472"/>
    </source>
</evidence>
<dbReference type="AlphaFoldDB" id="A0A969WDR5"/>
<evidence type="ECO:0000256" key="1">
    <source>
        <dbReference type="SAM" id="MobiDB-lite"/>
    </source>
</evidence>
<dbReference type="Gene3D" id="2.60.120.600">
    <property type="entry name" value="Domain of unknown function DUF1214, C-terminal domain"/>
    <property type="match status" value="1"/>
</dbReference>
<dbReference type="InterPro" id="IPR037049">
    <property type="entry name" value="DUF1214_C_sf"/>
</dbReference>
<dbReference type="Proteomes" id="UP000653472">
    <property type="component" value="Unassembled WGS sequence"/>
</dbReference>
<gene>
    <name evidence="4" type="ORF">G7Y82_14470</name>
</gene>
<sequence>MTQPKSSKTRPLKFAFAVAAAIVVAIGATLAIKASFIKTAAEAYLFGYPLVITDVTRVASDAFVEPENVLFRKRRFPDPKFHGVARPNVDTLYTNAFIDMNDGPFVFSMAQNTERYNLMPLLDGWTNVFASLGTRTYGTAAATYLIAGPKWHGQVPDGMKLVQSPTRIVWLIGRTQTNGKDDYPLVHKIQDGIHLVKLSDWLAHPDDPTAAEPRSDDTDPETRPGAKLPTPPIEQVRQMSAEVFFTRLAALMVDNPPAAIDAPMMARLAGIGIAPGQAPQWGLIDRLCANLGRKLADHKVAVAQRQPRATVDGWWTPPASLGVYGTDYPMRAVVAMVGLGANQPADAMYPNTDEDLDGQKLDGSHSYHMHFAAGALPPVDAFWSITAYGPDDFLIPNDEHRYAIRDRDALSFNADGSLDLYFGPTLPTGAPESNWLPVKRGEHFLLNARLYWPKASALNGSWHLPPVRRMD</sequence>
<proteinExistence type="predicted"/>
<feature type="domain" description="DUF1214" evidence="2">
    <location>
        <begin position="347"/>
        <end position="454"/>
    </location>
</feature>
<keyword evidence="5" id="KW-1185">Reference proteome</keyword>
<dbReference type="EMBL" id="JAAVXB010000008">
    <property type="protein sequence ID" value="NKF23521.1"/>
    <property type="molecule type" value="Genomic_DNA"/>
</dbReference>
<protein>
    <submittedName>
        <fullName evidence="4">DUF1254 domain-containing protein</fullName>
    </submittedName>
</protein>
<dbReference type="RefSeq" id="WP_168148844.1">
    <property type="nucleotide sequence ID" value="NZ_JAAVXB010000008.1"/>
</dbReference>
<dbReference type="InterPro" id="IPR010679">
    <property type="entry name" value="DUF1254"/>
</dbReference>
<dbReference type="Pfam" id="PF06742">
    <property type="entry name" value="DUF1214"/>
    <property type="match status" value="1"/>
</dbReference>
<evidence type="ECO:0000259" key="3">
    <source>
        <dbReference type="Pfam" id="PF06863"/>
    </source>
</evidence>
<organism evidence="4 5">
    <name type="scientific">Solimonas marina</name>
    <dbReference type="NCBI Taxonomy" id="2714601"/>
    <lineage>
        <taxon>Bacteria</taxon>
        <taxon>Pseudomonadati</taxon>
        <taxon>Pseudomonadota</taxon>
        <taxon>Gammaproteobacteria</taxon>
        <taxon>Nevskiales</taxon>
        <taxon>Nevskiaceae</taxon>
        <taxon>Solimonas</taxon>
    </lineage>
</organism>
<feature type="compositionally biased region" description="Basic and acidic residues" evidence="1">
    <location>
        <begin position="205"/>
        <end position="224"/>
    </location>
</feature>
<reference evidence="4" key="1">
    <citation type="submission" date="2020-03" db="EMBL/GenBank/DDBJ databases">
        <title>Solimonas marina sp. nov., isolated from deep seawater of the Pacific Ocean.</title>
        <authorList>
            <person name="Liu X."/>
            <person name="Lai Q."/>
            <person name="Sun F."/>
            <person name="Gai Y."/>
            <person name="Li G."/>
            <person name="Shao Z."/>
        </authorList>
    </citation>
    <scope>NUCLEOTIDE SEQUENCE</scope>
    <source>
        <strain evidence="4">C16B3</strain>
    </source>
</reference>
<dbReference type="PANTHER" id="PTHR36509:SF2">
    <property type="entry name" value="BLL3101 PROTEIN"/>
    <property type="match status" value="1"/>
</dbReference>
<dbReference type="InterPro" id="IPR010621">
    <property type="entry name" value="DUF1214"/>
</dbReference>
<dbReference type="Gene3D" id="2.60.40.1610">
    <property type="entry name" value="Domain of unknown function DUF1254"/>
    <property type="match status" value="1"/>
</dbReference>
<name>A0A969WDR5_9GAMM</name>
<accession>A0A969WDR5</accession>
<feature type="domain" description="DUF1254" evidence="3">
    <location>
        <begin position="72"/>
        <end position="195"/>
    </location>
</feature>
<dbReference type="PANTHER" id="PTHR36509">
    <property type="entry name" value="BLL3101 PROTEIN"/>
    <property type="match status" value="1"/>
</dbReference>
<evidence type="ECO:0000259" key="2">
    <source>
        <dbReference type="Pfam" id="PF06742"/>
    </source>
</evidence>
<dbReference type="SUPFAM" id="SSF160935">
    <property type="entry name" value="VPA0735-like"/>
    <property type="match status" value="1"/>
</dbReference>
<dbReference type="Pfam" id="PF06863">
    <property type="entry name" value="DUF1254"/>
    <property type="match status" value="1"/>
</dbReference>
<evidence type="ECO:0000313" key="4">
    <source>
        <dbReference type="EMBL" id="NKF23521.1"/>
    </source>
</evidence>
<feature type="region of interest" description="Disordered" evidence="1">
    <location>
        <begin position="205"/>
        <end position="232"/>
    </location>
</feature>
<comment type="caution">
    <text evidence="4">The sequence shown here is derived from an EMBL/GenBank/DDBJ whole genome shotgun (WGS) entry which is preliminary data.</text>
</comment>